<dbReference type="Gene3D" id="3.90.550.10">
    <property type="entry name" value="Spore Coat Polysaccharide Biosynthesis Protein SpsA, Chain A"/>
    <property type="match status" value="1"/>
</dbReference>
<proteinExistence type="predicted"/>
<evidence type="ECO:0000313" key="4">
    <source>
        <dbReference type="Proteomes" id="UP000660745"/>
    </source>
</evidence>
<dbReference type="EMBL" id="BMNK01000003">
    <property type="protein sequence ID" value="GGP04944.1"/>
    <property type="molecule type" value="Genomic_DNA"/>
</dbReference>
<evidence type="ECO:0000259" key="2">
    <source>
        <dbReference type="Pfam" id="PF00535"/>
    </source>
</evidence>
<feature type="domain" description="Glycosyltransferase 2-like" evidence="2">
    <location>
        <begin position="167"/>
        <end position="284"/>
    </location>
</feature>
<reference evidence="3" key="1">
    <citation type="journal article" date="2014" name="Int. J. Syst. Evol. Microbiol.">
        <title>Complete genome sequence of Corynebacterium casei LMG S-19264T (=DSM 44701T), isolated from a smear-ripened cheese.</title>
        <authorList>
            <consortium name="US DOE Joint Genome Institute (JGI-PGF)"/>
            <person name="Walter F."/>
            <person name="Albersmeier A."/>
            <person name="Kalinowski J."/>
            <person name="Ruckert C."/>
        </authorList>
    </citation>
    <scope>NUCLEOTIDE SEQUENCE</scope>
    <source>
        <strain evidence="3">CGMCC 4.7430</strain>
    </source>
</reference>
<dbReference type="InterPro" id="IPR001173">
    <property type="entry name" value="Glyco_trans_2-like"/>
</dbReference>
<dbReference type="Proteomes" id="UP000660745">
    <property type="component" value="Unassembled WGS sequence"/>
</dbReference>
<dbReference type="InterPro" id="IPR029044">
    <property type="entry name" value="Nucleotide-diphossugar_trans"/>
</dbReference>
<dbReference type="SUPFAM" id="SSF53448">
    <property type="entry name" value="Nucleotide-diphospho-sugar transferases"/>
    <property type="match status" value="1"/>
</dbReference>
<evidence type="ECO:0000313" key="3">
    <source>
        <dbReference type="EMBL" id="GGP04944.1"/>
    </source>
</evidence>
<sequence>MTFSPAGFLRTPEQGLARLHWHQGAWAVDGQALDLAQLRPLRGLDIDWPTAEGVPDSGRPSGGAHDVARSGAEGAHDAEWPGVEDALGGLARLAAAGVPLTASYAPAWVPVDLAALLTDRSWLEHIADDSVRCLADLRREEHSVRLRRVAAQPVATAKVSVVMATKRPGFVGGALAQMARQRGVEVEVILGLHGVAYDEVRQAAEACPLPLRWIEAGAETPFGEVLNRAAALAGGDYLAKWDDDDWYGPDHLADLIMAVDHSGADVVGASGEFFYLEPLRTTIRRTTFASGAAYPSEVWADHIAGGTIMVPVAKFRDIGGFPGLPRAVDREFLKAAREAGARIYRTHGLGYMLRRGLSDQHTWQLPLAHFLKVATNQWYGFRPSLLMEPDLLTESRMEPTLLETA</sequence>
<dbReference type="AlphaFoldDB" id="A0A918E4T2"/>
<name>A0A918E4T2_9ACTN</name>
<comment type="caution">
    <text evidence="3">The sequence shown here is derived from an EMBL/GenBank/DDBJ whole genome shotgun (WGS) entry which is preliminary data.</text>
</comment>
<reference evidence="3" key="2">
    <citation type="submission" date="2020-09" db="EMBL/GenBank/DDBJ databases">
        <authorList>
            <person name="Sun Q."/>
            <person name="Zhou Y."/>
        </authorList>
    </citation>
    <scope>NUCLEOTIDE SEQUENCE</scope>
    <source>
        <strain evidence="3">CGMCC 4.7430</strain>
    </source>
</reference>
<dbReference type="RefSeq" id="WP_189138460.1">
    <property type="nucleotide sequence ID" value="NZ_BMNK01000003.1"/>
</dbReference>
<dbReference type="Pfam" id="PF00535">
    <property type="entry name" value="Glycos_transf_2"/>
    <property type="match status" value="1"/>
</dbReference>
<organism evidence="3 4">
    <name type="scientific">Nonomuraea glycinis</name>
    <dbReference type="NCBI Taxonomy" id="2047744"/>
    <lineage>
        <taxon>Bacteria</taxon>
        <taxon>Bacillati</taxon>
        <taxon>Actinomycetota</taxon>
        <taxon>Actinomycetes</taxon>
        <taxon>Streptosporangiales</taxon>
        <taxon>Streptosporangiaceae</taxon>
        <taxon>Nonomuraea</taxon>
    </lineage>
</organism>
<protein>
    <recommendedName>
        <fullName evidence="2">Glycosyltransferase 2-like domain-containing protein</fullName>
    </recommendedName>
</protein>
<feature type="region of interest" description="Disordered" evidence="1">
    <location>
        <begin position="49"/>
        <end position="76"/>
    </location>
</feature>
<keyword evidence="4" id="KW-1185">Reference proteome</keyword>
<gene>
    <name evidence="3" type="ORF">GCM10012278_22380</name>
</gene>
<evidence type="ECO:0000256" key="1">
    <source>
        <dbReference type="SAM" id="MobiDB-lite"/>
    </source>
</evidence>
<accession>A0A918E4T2</accession>